<dbReference type="Proteomes" id="UP000245890">
    <property type="component" value="Unassembled WGS sequence"/>
</dbReference>
<reference evidence="2 3" key="1">
    <citation type="submission" date="2018-05" db="EMBL/GenBank/DDBJ databases">
        <title>Description of Sphingomonas pokkalii sp nov, isolated from the rhizosphere of saline tolerant pokkali rice and its draft genome analysis.</title>
        <authorList>
            <person name="Menon R."/>
            <person name="Kumari S."/>
            <person name="Rameshkumar N."/>
        </authorList>
    </citation>
    <scope>NUCLEOTIDE SEQUENCE [LARGE SCALE GENOMIC DNA]</scope>
    <source>
        <strain evidence="2 3">L3B27</strain>
    </source>
</reference>
<protein>
    <submittedName>
        <fullName evidence="2">DUF1109 domain-containing protein</fullName>
    </submittedName>
</protein>
<dbReference type="Pfam" id="PF06532">
    <property type="entry name" value="NrsF"/>
    <property type="match status" value="1"/>
</dbReference>
<proteinExistence type="predicted"/>
<sequence>MARESDIDSTERLIAALSADVPPIPPRFIGRRIALGIAGGGVVSIGLVFALFGMRPDFPQAMFGFSFWMKWAYTLSLGLVAVAATMRLARPAGGSLRMLWPLALPILLLAALAIEEMMRTPMRDWLSMWLGGSWNSCPWRVLLLAVPIFIGLLWSFRKLAPTNLRAAGAAAGLAAGAWAATIYCLHCDEYAAMFVLTWYSLGILLATGLGALLGPRVLRW</sequence>
<feature type="transmembrane region" description="Helical" evidence="1">
    <location>
        <begin position="138"/>
        <end position="154"/>
    </location>
</feature>
<evidence type="ECO:0000313" key="2">
    <source>
        <dbReference type="EMBL" id="PVX29986.1"/>
    </source>
</evidence>
<dbReference type="OrthoDB" id="7764375at2"/>
<evidence type="ECO:0000256" key="1">
    <source>
        <dbReference type="SAM" id="Phobius"/>
    </source>
</evidence>
<organism evidence="2 3">
    <name type="scientific">Sphingomonas pokkalii</name>
    <dbReference type="NCBI Taxonomy" id="2175090"/>
    <lineage>
        <taxon>Bacteria</taxon>
        <taxon>Pseudomonadati</taxon>
        <taxon>Pseudomonadota</taxon>
        <taxon>Alphaproteobacteria</taxon>
        <taxon>Sphingomonadales</taxon>
        <taxon>Sphingomonadaceae</taxon>
        <taxon>Sphingomonas</taxon>
    </lineage>
</organism>
<accession>A0A2U0SF32</accession>
<name>A0A2U0SF32_9SPHN</name>
<feature type="transmembrane region" description="Helical" evidence="1">
    <location>
        <begin position="65"/>
        <end position="86"/>
    </location>
</feature>
<evidence type="ECO:0000313" key="3">
    <source>
        <dbReference type="Proteomes" id="UP000245890"/>
    </source>
</evidence>
<feature type="transmembrane region" description="Helical" evidence="1">
    <location>
        <begin position="98"/>
        <end position="118"/>
    </location>
</feature>
<feature type="transmembrane region" description="Helical" evidence="1">
    <location>
        <begin position="166"/>
        <end position="185"/>
    </location>
</feature>
<keyword evidence="1" id="KW-0812">Transmembrane</keyword>
<feature type="transmembrane region" description="Helical" evidence="1">
    <location>
        <begin position="33"/>
        <end position="53"/>
    </location>
</feature>
<keyword evidence="3" id="KW-1185">Reference proteome</keyword>
<dbReference type="InterPro" id="IPR009495">
    <property type="entry name" value="NrsF"/>
</dbReference>
<feature type="transmembrane region" description="Helical" evidence="1">
    <location>
        <begin position="191"/>
        <end position="214"/>
    </location>
</feature>
<gene>
    <name evidence="2" type="ORF">DD559_12105</name>
</gene>
<keyword evidence="1" id="KW-1133">Transmembrane helix</keyword>
<dbReference type="EMBL" id="QENQ01000001">
    <property type="protein sequence ID" value="PVX29986.1"/>
    <property type="molecule type" value="Genomic_DNA"/>
</dbReference>
<keyword evidence="1" id="KW-0472">Membrane</keyword>
<comment type="caution">
    <text evidence="2">The sequence shown here is derived from an EMBL/GenBank/DDBJ whole genome shotgun (WGS) entry which is preliminary data.</text>
</comment>
<dbReference type="AlphaFoldDB" id="A0A2U0SF32"/>